<dbReference type="SUPFAM" id="SSF54695">
    <property type="entry name" value="POZ domain"/>
    <property type="match status" value="1"/>
</dbReference>
<gene>
    <name evidence="6" type="ORF">SPHA_40961</name>
</gene>
<comment type="caution">
    <text evidence="6">The sequence shown here is derived from an EMBL/GenBank/DDBJ whole genome shotgun (WGS) entry which is preliminary data.</text>
</comment>
<dbReference type="Gene3D" id="3.30.710.10">
    <property type="entry name" value="Potassium Channel Kv1.1, Chain A"/>
    <property type="match status" value="1"/>
</dbReference>
<evidence type="ECO:0000256" key="3">
    <source>
        <dbReference type="ARBA" id="ARBA00022843"/>
    </source>
</evidence>
<dbReference type="PANTHER" id="PTHR21446:SF12">
    <property type="entry name" value="POTASSIUM CHANNEL TETRAMERIZATION DOMAIN CONTAINING 1"/>
    <property type="match status" value="1"/>
</dbReference>
<keyword evidence="2" id="KW-0597">Phosphoprotein</keyword>
<feature type="domain" description="ZMYM2-like/QRICH1 C-terminal" evidence="5">
    <location>
        <begin position="277"/>
        <end position="418"/>
    </location>
</feature>
<keyword evidence="7" id="KW-1185">Reference proteome</keyword>
<evidence type="ECO:0000256" key="2">
    <source>
        <dbReference type="ARBA" id="ARBA00022553"/>
    </source>
</evidence>
<dbReference type="AlphaFoldDB" id="A0A812CSM9"/>
<reference evidence="6" key="1">
    <citation type="submission" date="2021-01" db="EMBL/GenBank/DDBJ databases">
        <authorList>
            <person name="Li R."/>
            <person name="Bekaert M."/>
        </authorList>
    </citation>
    <scope>NUCLEOTIDE SEQUENCE</scope>
    <source>
        <strain evidence="6">Farmed</strain>
    </source>
</reference>
<keyword evidence="3" id="KW-0832">Ubl conjugation</keyword>
<feature type="compositionally biased region" description="Polar residues" evidence="4">
    <location>
        <begin position="706"/>
        <end position="741"/>
    </location>
</feature>
<dbReference type="InterPro" id="IPR011333">
    <property type="entry name" value="SKP1/BTB/POZ_sf"/>
</dbReference>
<name>A0A812CSM9_ACAPH</name>
<evidence type="ECO:0000256" key="1">
    <source>
        <dbReference type="ARBA" id="ARBA00022499"/>
    </source>
</evidence>
<dbReference type="InterPro" id="IPR052787">
    <property type="entry name" value="MAVS"/>
</dbReference>
<feature type="region of interest" description="Disordered" evidence="4">
    <location>
        <begin position="100"/>
        <end position="120"/>
    </location>
</feature>
<feature type="compositionally biased region" description="Low complexity" evidence="4">
    <location>
        <begin position="851"/>
        <end position="861"/>
    </location>
</feature>
<dbReference type="EMBL" id="CAHIKZ030001951">
    <property type="protein sequence ID" value="CAE1277972.1"/>
    <property type="molecule type" value="Genomic_DNA"/>
</dbReference>
<dbReference type="Proteomes" id="UP000597762">
    <property type="component" value="Unassembled WGS sequence"/>
</dbReference>
<proteinExistence type="predicted"/>
<evidence type="ECO:0000256" key="4">
    <source>
        <dbReference type="SAM" id="MobiDB-lite"/>
    </source>
</evidence>
<accession>A0A812CSM9</accession>
<dbReference type="OrthoDB" id="6160471at2759"/>
<evidence type="ECO:0000259" key="5">
    <source>
        <dbReference type="Pfam" id="PF12012"/>
    </source>
</evidence>
<dbReference type="InterPro" id="IPR021893">
    <property type="entry name" value="ZMYM2-like_C"/>
</dbReference>
<protein>
    <submittedName>
        <fullName evidence="6">KCTD1_15</fullName>
    </submittedName>
</protein>
<evidence type="ECO:0000313" key="7">
    <source>
        <dbReference type="Proteomes" id="UP000597762"/>
    </source>
</evidence>
<dbReference type="PANTHER" id="PTHR21446">
    <property type="entry name" value="DUF3504 DOMAIN-CONTAINING PROTEIN"/>
    <property type="match status" value="1"/>
</dbReference>
<feature type="region of interest" description="Disordered" evidence="4">
    <location>
        <begin position="814"/>
        <end position="861"/>
    </location>
</feature>
<dbReference type="Pfam" id="PF12012">
    <property type="entry name" value="DUF3504"/>
    <property type="match status" value="1"/>
</dbReference>
<organism evidence="6 7">
    <name type="scientific">Acanthosepion pharaonis</name>
    <name type="common">Pharaoh cuttlefish</name>
    <name type="synonym">Sepia pharaonis</name>
    <dbReference type="NCBI Taxonomy" id="158019"/>
    <lineage>
        <taxon>Eukaryota</taxon>
        <taxon>Metazoa</taxon>
        <taxon>Spiralia</taxon>
        <taxon>Lophotrochozoa</taxon>
        <taxon>Mollusca</taxon>
        <taxon>Cephalopoda</taxon>
        <taxon>Coleoidea</taxon>
        <taxon>Decapodiformes</taxon>
        <taxon>Sepiida</taxon>
        <taxon>Sepiina</taxon>
        <taxon>Sepiidae</taxon>
        <taxon>Acanthosepion</taxon>
    </lineage>
</organism>
<keyword evidence="1" id="KW-1017">Isopeptide bond</keyword>
<feature type="region of interest" description="Disordered" evidence="4">
    <location>
        <begin position="682"/>
        <end position="741"/>
    </location>
</feature>
<sequence length="916" mass="100571">MSVVFPSYPLNPASSSYNLLFFFCTISTQTALISNFLTPLPPFSFPPIDPPSVFSSTIFAYLLPSIFSKLGSYALRLYPGVTSRHYNVVPCGRRLLMASNPQAPSTSASPPPGSSPTANSLLAGTNIPLPTAGVVNEDVPILVMPPPPKEPQQYDSKKTKEATKYSAKIFRDFCHSRGINTAIEDMAKSELDELLTDFYINVRTQGGQFYSFSSLVALRHGLNRYLKNVNIVNDPAFRKSNLSFKVALKRLKEAGKGSIEHKEPISQADMATLYSHSQVFNPNTPEGLLNKVWFEITFYFFRRGQENQRYLTPNHFGFATDEYGRKYVYKRKSLSLYTNGCNMDPTTSSSDSGRGVRMYATGNAVCPVATFERYLRKRNPHESALFQHPRTTSFQDSIWYNASPLGKEALSTMMKRIALTAKLSRVYTNHCIRATAKFVLFQVFDAFQQFDPQQGNSSSSIGAQPHAQSLAMSGINAIPGLNTLTSHDLTGTHDAGAAGANIAGTLNYGAHPSGLRVAMVQADPDNSFISAAHLPNLSEIALNRQEAMEVQSAVAAATANIISQPPIESYDPGPEQSLQNSKMRGCTDKDLSVSFSASSRPATVFKKTYVDPEHADGMMKSLASLWRKRRLCDAKICSGDKNVTLHRLVLFAASPHLMEKNITDGADLEVDKIQKHCREFSASLNEHRQMTSSPSISAPRRRDNLPKSQKSSNRQTVVLTLSDDSNPPETSLGQQQPQEHTLTLSHSQIEDLQNNLDERIQALNEHHAYMTSHHDRYPPATQTSGISLQTAANSTTISHESGIKTEPIEILDDDITDYSPSQDNIKHSKRSLNSSKSYAGDSPGSDAIRRSSQSHTTSSTVTRTYLTTSKCESGLEMAEMDGITTSCASGTSPYPVSLVASSGETFPLYTLSSNQS</sequence>
<evidence type="ECO:0000313" key="6">
    <source>
        <dbReference type="EMBL" id="CAE1277972.1"/>
    </source>
</evidence>